<evidence type="ECO:0000256" key="6">
    <source>
        <dbReference type="ARBA" id="ARBA00022763"/>
    </source>
</evidence>
<evidence type="ECO:0000256" key="3">
    <source>
        <dbReference type="ARBA" id="ARBA00022457"/>
    </source>
</evidence>
<gene>
    <name evidence="20" type="primary">mutT</name>
    <name evidence="20" type="ORF">LHA_1666</name>
</gene>
<evidence type="ECO:0000256" key="11">
    <source>
        <dbReference type="ARBA" id="ARBA00036904"/>
    </source>
</evidence>
<dbReference type="GO" id="GO:0006260">
    <property type="term" value="P:DNA replication"/>
    <property type="evidence" value="ECO:0007669"/>
    <property type="project" value="UniProtKB-KW"/>
</dbReference>
<dbReference type="InterPro" id="IPR047127">
    <property type="entry name" value="MutT-like"/>
</dbReference>
<keyword evidence="4" id="KW-0235">DNA replication</keyword>
<dbReference type="InterPro" id="IPR015797">
    <property type="entry name" value="NUDIX_hydrolase-like_dom_sf"/>
</dbReference>
<evidence type="ECO:0000256" key="2">
    <source>
        <dbReference type="ARBA" id="ARBA00005582"/>
    </source>
</evidence>
<keyword evidence="3" id="KW-0515">Mutator protein</keyword>
<evidence type="ECO:0000256" key="10">
    <source>
        <dbReference type="ARBA" id="ARBA00035861"/>
    </source>
</evidence>
<evidence type="ECO:0000256" key="5">
    <source>
        <dbReference type="ARBA" id="ARBA00022723"/>
    </source>
</evidence>
<dbReference type="GO" id="GO:0035539">
    <property type="term" value="F:8-oxo-7,8-dihydrodeoxyguanosine triphosphate pyrophosphatase activity"/>
    <property type="evidence" value="ECO:0007669"/>
    <property type="project" value="UniProtKB-EC"/>
</dbReference>
<evidence type="ECO:0000256" key="9">
    <source>
        <dbReference type="ARBA" id="ARBA00023204"/>
    </source>
</evidence>
<dbReference type="PRINTS" id="PR00502">
    <property type="entry name" value="NUDIXFAMILY"/>
</dbReference>
<evidence type="ECO:0000313" key="21">
    <source>
        <dbReference type="Proteomes" id="UP000032803"/>
    </source>
</evidence>
<evidence type="ECO:0000256" key="4">
    <source>
        <dbReference type="ARBA" id="ARBA00022705"/>
    </source>
</evidence>
<organism evidence="20 21">
    <name type="scientific">Legionella hackeliae</name>
    <dbReference type="NCBI Taxonomy" id="449"/>
    <lineage>
        <taxon>Bacteria</taxon>
        <taxon>Pseudomonadati</taxon>
        <taxon>Pseudomonadota</taxon>
        <taxon>Gammaproteobacteria</taxon>
        <taxon>Legionellales</taxon>
        <taxon>Legionellaceae</taxon>
        <taxon>Legionella</taxon>
    </lineage>
</organism>
<dbReference type="PROSITE" id="PS00893">
    <property type="entry name" value="NUDIX_BOX"/>
    <property type="match status" value="1"/>
</dbReference>
<dbReference type="GO" id="GO:0044716">
    <property type="term" value="F:8-oxo-GDP phosphatase activity"/>
    <property type="evidence" value="ECO:0007669"/>
    <property type="project" value="TreeGrafter"/>
</dbReference>
<dbReference type="PANTHER" id="PTHR47707:SF1">
    <property type="entry name" value="NUDIX HYDROLASE FAMILY PROTEIN"/>
    <property type="match status" value="1"/>
</dbReference>
<keyword evidence="6" id="KW-0227">DNA damage</keyword>
<dbReference type="GO" id="GO:0006281">
    <property type="term" value="P:DNA repair"/>
    <property type="evidence" value="ECO:0007669"/>
    <property type="project" value="UniProtKB-KW"/>
</dbReference>
<dbReference type="HOGENOM" id="CLU_037162_19_2_6"/>
<dbReference type="PANTHER" id="PTHR47707">
    <property type="entry name" value="8-OXO-DGTP DIPHOSPHATASE"/>
    <property type="match status" value="1"/>
</dbReference>
<comment type="catalytic activity">
    <reaction evidence="11">
        <text>8-oxo-GTP + H2O = 8-oxo-GMP + diphosphate + H(+)</text>
        <dbReference type="Rhea" id="RHEA:67616"/>
        <dbReference type="ChEBI" id="CHEBI:15377"/>
        <dbReference type="ChEBI" id="CHEBI:15378"/>
        <dbReference type="ChEBI" id="CHEBI:33019"/>
        <dbReference type="ChEBI" id="CHEBI:143553"/>
        <dbReference type="ChEBI" id="CHEBI:145694"/>
    </reaction>
</comment>
<evidence type="ECO:0000313" key="20">
    <source>
        <dbReference type="EMBL" id="CEK10706.1"/>
    </source>
</evidence>
<dbReference type="Pfam" id="PF14815">
    <property type="entry name" value="NUDIX_4"/>
    <property type="match status" value="1"/>
</dbReference>
<accession>A0A0A8UT82</accession>
<evidence type="ECO:0000256" key="18">
    <source>
        <dbReference type="PIRSR" id="PIRSR603561-2"/>
    </source>
</evidence>
<evidence type="ECO:0000256" key="12">
    <source>
        <dbReference type="ARBA" id="ARBA00038905"/>
    </source>
</evidence>
<keyword evidence="7" id="KW-0378">Hydrolase</keyword>
<feature type="binding site" evidence="18">
    <location>
        <position position="54"/>
    </location>
    <ligand>
        <name>Mg(2+)</name>
        <dbReference type="ChEBI" id="CHEBI:18420"/>
    </ligand>
</feature>
<evidence type="ECO:0000256" key="17">
    <source>
        <dbReference type="PIRSR" id="PIRSR603561-1"/>
    </source>
</evidence>
<evidence type="ECO:0000256" key="8">
    <source>
        <dbReference type="ARBA" id="ARBA00022842"/>
    </source>
</evidence>
<evidence type="ECO:0000256" key="7">
    <source>
        <dbReference type="ARBA" id="ARBA00022801"/>
    </source>
</evidence>
<feature type="binding site" evidence="17">
    <location>
        <position position="117"/>
    </location>
    <ligand>
        <name>8-oxo-dGTP</name>
        <dbReference type="ChEBI" id="CHEBI:77896"/>
    </ligand>
</feature>
<keyword evidence="9" id="KW-0234">DNA repair</keyword>
<dbReference type="InterPro" id="IPR029119">
    <property type="entry name" value="MutY_C"/>
</dbReference>
<evidence type="ECO:0000256" key="16">
    <source>
        <dbReference type="ARBA" id="ARBA00042798"/>
    </source>
</evidence>
<dbReference type="EC" id="3.6.1.55" evidence="12"/>
<dbReference type="SUPFAM" id="SSF55811">
    <property type="entry name" value="Nudix"/>
    <property type="match status" value="1"/>
</dbReference>
<comment type="catalytic activity">
    <reaction evidence="10">
        <text>8-oxo-dGTP + H2O = 8-oxo-dGMP + diphosphate + H(+)</text>
        <dbReference type="Rhea" id="RHEA:31575"/>
        <dbReference type="ChEBI" id="CHEBI:15377"/>
        <dbReference type="ChEBI" id="CHEBI:15378"/>
        <dbReference type="ChEBI" id="CHEBI:33019"/>
        <dbReference type="ChEBI" id="CHEBI:63224"/>
        <dbReference type="ChEBI" id="CHEBI:77896"/>
        <dbReference type="EC" id="3.6.1.55"/>
    </reaction>
</comment>
<dbReference type="Proteomes" id="UP000032803">
    <property type="component" value="Chromosome I"/>
</dbReference>
<reference evidence="21" key="1">
    <citation type="submission" date="2014-09" db="EMBL/GenBank/DDBJ databases">
        <authorList>
            <person name="Gomez-Valero L."/>
        </authorList>
    </citation>
    <scope>NUCLEOTIDE SEQUENCE [LARGE SCALE GENOMIC DNA]</scope>
    <source>
        <strain evidence="21">ATCC35250</strain>
    </source>
</reference>
<name>A0A0A8UT82_LEGHA</name>
<feature type="binding site" evidence="17">
    <location>
        <begin position="31"/>
        <end position="34"/>
    </location>
    <ligand>
        <name>8-oxo-dGTP</name>
        <dbReference type="ChEBI" id="CHEBI:77896"/>
    </ligand>
</feature>
<dbReference type="RefSeq" id="WP_045106040.1">
    <property type="nucleotide sequence ID" value="NZ_LN681225.1"/>
</dbReference>
<dbReference type="AlphaFoldDB" id="A0A0A8UT82"/>
<evidence type="ECO:0000256" key="13">
    <source>
        <dbReference type="ARBA" id="ARBA00040794"/>
    </source>
</evidence>
<dbReference type="NCBIfam" id="TIGR00586">
    <property type="entry name" value="mutt"/>
    <property type="match status" value="1"/>
</dbReference>
<sequence>MKVAVAVIINQSDEVLITRRPLHAPHGGMWEFPGGKLESNEAPAEALIREIKEEVGIDILSYRFLKEITHSYPTRTVSLLIFEVRDFNGKASCLESQMDLRWVSINDLSTYNFPEANSKIIELLYSLENSQIS</sequence>
<dbReference type="InterPro" id="IPR003561">
    <property type="entry name" value="Mutator_MutT"/>
</dbReference>
<dbReference type="InterPro" id="IPR020084">
    <property type="entry name" value="NUDIX_hydrolase_CS"/>
</dbReference>
<keyword evidence="8 18" id="KW-0460">Magnesium</keyword>
<dbReference type="FunFam" id="3.90.79.10:FF:000014">
    <property type="entry name" value="8-oxo-dGTP diphosphatase MutT"/>
    <property type="match status" value="1"/>
</dbReference>
<comment type="cofactor">
    <cofactor evidence="1 18">
        <name>Mg(2+)</name>
        <dbReference type="ChEBI" id="CHEBI:18420"/>
    </cofactor>
</comment>
<evidence type="ECO:0000259" key="19">
    <source>
        <dbReference type="PROSITE" id="PS51462"/>
    </source>
</evidence>
<keyword evidence="21" id="KW-1185">Reference proteome</keyword>
<dbReference type="InterPro" id="IPR000086">
    <property type="entry name" value="NUDIX_hydrolase_dom"/>
</dbReference>
<evidence type="ECO:0000256" key="14">
    <source>
        <dbReference type="ARBA" id="ARBA00041592"/>
    </source>
</evidence>
<feature type="domain" description="Nudix hydrolase" evidence="19">
    <location>
        <begin position="1"/>
        <end position="128"/>
    </location>
</feature>
<evidence type="ECO:0000256" key="15">
    <source>
        <dbReference type="ARBA" id="ARBA00041979"/>
    </source>
</evidence>
<dbReference type="Gene3D" id="3.90.79.10">
    <property type="entry name" value="Nucleoside Triphosphate Pyrophosphohydrolase"/>
    <property type="match status" value="1"/>
</dbReference>
<protein>
    <recommendedName>
        <fullName evidence="13">8-oxo-dGTP diphosphatase</fullName>
        <ecNumber evidence="12">3.6.1.55</ecNumber>
    </recommendedName>
    <alternativeName>
        <fullName evidence="16">7,8-dihydro-8-oxoguanine-triphosphatase</fullName>
    </alternativeName>
    <alternativeName>
        <fullName evidence="15">Mutator protein MutT</fullName>
    </alternativeName>
    <alternativeName>
        <fullName evidence="14">dGTP pyrophosphohydrolase</fullName>
    </alternativeName>
</protein>
<dbReference type="PATRIC" id="fig|449.7.peg.1973"/>
<evidence type="ECO:0000256" key="1">
    <source>
        <dbReference type="ARBA" id="ARBA00001946"/>
    </source>
</evidence>
<dbReference type="GO" id="GO:0008413">
    <property type="term" value="F:8-oxo-7,8-dihydroguanosine triphosphate pyrophosphatase activity"/>
    <property type="evidence" value="ECO:0007669"/>
    <property type="project" value="InterPro"/>
</dbReference>
<dbReference type="CDD" id="cd03425">
    <property type="entry name" value="NUDIX_MutT_NudA_like"/>
    <property type="match status" value="1"/>
</dbReference>
<proteinExistence type="inferred from homology"/>
<dbReference type="OrthoDB" id="9810648at2"/>
<comment type="similarity">
    <text evidence="2">Belongs to the Nudix hydrolase family.</text>
</comment>
<keyword evidence="5 18" id="KW-0479">Metal-binding</keyword>
<dbReference type="GO" id="GO:0044715">
    <property type="term" value="F:8-oxo-dGDP phosphatase activity"/>
    <property type="evidence" value="ECO:0007669"/>
    <property type="project" value="TreeGrafter"/>
</dbReference>
<feature type="binding site" evidence="18">
    <location>
        <position position="34"/>
    </location>
    <ligand>
        <name>Mg(2+)</name>
        <dbReference type="ChEBI" id="CHEBI:18420"/>
    </ligand>
</feature>
<feature type="binding site" evidence="17">
    <location>
        <position position="20"/>
    </location>
    <ligand>
        <name>8-oxo-dGTP</name>
        <dbReference type="ChEBI" id="CHEBI:77896"/>
    </ligand>
</feature>
<dbReference type="KEGG" id="lha:LHA_1666"/>
<dbReference type="PROSITE" id="PS51462">
    <property type="entry name" value="NUDIX"/>
    <property type="match status" value="1"/>
</dbReference>
<dbReference type="EMBL" id="LN681225">
    <property type="protein sequence ID" value="CEK10706.1"/>
    <property type="molecule type" value="Genomic_DNA"/>
</dbReference>
<dbReference type="GO" id="GO:0046872">
    <property type="term" value="F:metal ion binding"/>
    <property type="evidence" value="ECO:0007669"/>
    <property type="project" value="UniProtKB-KW"/>
</dbReference>
<dbReference type="STRING" id="449.LHA_1666"/>
<dbReference type="InterPro" id="IPR020476">
    <property type="entry name" value="Nudix_hydrolase"/>
</dbReference>